<dbReference type="PROSITE" id="PS51257">
    <property type="entry name" value="PROKAR_LIPOPROTEIN"/>
    <property type="match status" value="1"/>
</dbReference>
<proteinExistence type="predicted"/>
<feature type="signal peptide" evidence="1">
    <location>
        <begin position="1"/>
        <end position="20"/>
    </location>
</feature>
<protein>
    <recommendedName>
        <fullName evidence="4">Lipoprotein</fullName>
    </recommendedName>
</protein>
<accession>A0A3G2T265</accession>
<keyword evidence="1" id="KW-0732">Signal</keyword>
<sequence>MKLQLALISSLTCLALVGCAGSYPERVVTKGPLICEANEVCPELSMRWKDEVRDGFKITAEINNPTKYDIKQFVFLVDGQAYTYSTLDSSKFENQVSSNSILVPVSFLNSFRSGKEISLKLVTDQGDVERSILKADGQKSSAYLTFLKGYTGSVPAAQ</sequence>
<dbReference type="RefSeq" id="WP_087551938.1">
    <property type="nucleotide sequence ID" value="NZ_CP033133.1"/>
</dbReference>
<evidence type="ECO:0000313" key="2">
    <source>
        <dbReference type="EMBL" id="AYO54343.1"/>
    </source>
</evidence>
<dbReference type="Proteomes" id="UP000279962">
    <property type="component" value="Chromosome"/>
</dbReference>
<reference evidence="2 3" key="1">
    <citation type="submission" date="2018-10" db="EMBL/GenBank/DDBJ databases">
        <title>The complete genome of Acinetobacter wuhouensis strain WCHAW010062.</title>
        <authorList>
            <person name="Hu Y."/>
            <person name="Long H."/>
            <person name="Feng Y."/>
            <person name="Zong Z."/>
        </authorList>
    </citation>
    <scope>NUCLEOTIDE SEQUENCE [LARGE SCALE GENOMIC DNA]</scope>
    <source>
        <strain evidence="2 3">WCHAW010062</strain>
    </source>
</reference>
<name>A0A3G2T265_9GAMM</name>
<evidence type="ECO:0000313" key="3">
    <source>
        <dbReference type="Proteomes" id="UP000279962"/>
    </source>
</evidence>
<evidence type="ECO:0000256" key="1">
    <source>
        <dbReference type="SAM" id="SignalP"/>
    </source>
</evidence>
<dbReference type="AlphaFoldDB" id="A0A3G2T265"/>
<dbReference type="EMBL" id="CP033133">
    <property type="protein sequence ID" value="AYO54343.1"/>
    <property type="molecule type" value="Genomic_DNA"/>
</dbReference>
<evidence type="ECO:0008006" key="4">
    <source>
        <dbReference type="Google" id="ProtNLM"/>
    </source>
</evidence>
<organism evidence="2 3">
    <name type="scientific">Acinetobacter wuhouensis</name>
    <dbReference type="NCBI Taxonomy" id="1879050"/>
    <lineage>
        <taxon>Bacteria</taxon>
        <taxon>Pseudomonadati</taxon>
        <taxon>Pseudomonadota</taxon>
        <taxon>Gammaproteobacteria</taxon>
        <taxon>Moraxellales</taxon>
        <taxon>Moraxellaceae</taxon>
        <taxon>Acinetobacter</taxon>
    </lineage>
</organism>
<gene>
    <name evidence="2" type="ORF">CDG68_12145</name>
</gene>
<feature type="chain" id="PRO_5018108653" description="Lipoprotein" evidence="1">
    <location>
        <begin position="21"/>
        <end position="158"/>
    </location>
</feature>